<reference evidence="2" key="1">
    <citation type="submission" date="2017-02" db="UniProtKB">
        <authorList>
            <consortium name="WormBaseParasite"/>
        </authorList>
    </citation>
    <scope>IDENTIFICATION</scope>
</reference>
<organism evidence="1 2">
    <name type="scientific">Ascaris lumbricoides</name>
    <name type="common">Giant roundworm</name>
    <dbReference type="NCBI Taxonomy" id="6252"/>
    <lineage>
        <taxon>Eukaryota</taxon>
        <taxon>Metazoa</taxon>
        <taxon>Ecdysozoa</taxon>
        <taxon>Nematoda</taxon>
        <taxon>Chromadorea</taxon>
        <taxon>Rhabditida</taxon>
        <taxon>Spirurina</taxon>
        <taxon>Ascaridomorpha</taxon>
        <taxon>Ascaridoidea</taxon>
        <taxon>Ascarididae</taxon>
        <taxon>Ascaris</taxon>
    </lineage>
</organism>
<dbReference type="WBParaSite" id="ALUE_0001766901-mRNA-1">
    <property type="protein sequence ID" value="ALUE_0001766901-mRNA-1"/>
    <property type="gene ID" value="ALUE_0001766901"/>
</dbReference>
<accession>A0A0M3IH30</accession>
<dbReference type="Gene3D" id="1.10.132.130">
    <property type="match status" value="1"/>
</dbReference>
<dbReference type="AlphaFoldDB" id="A0A0M3IH30"/>
<dbReference type="InterPro" id="IPR046427">
    <property type="entry name" value="Legumain_prodom_sf"/>
</dbReference>
<keyword evidence="1" id="KW-1185">Reference proteome</keyword>
<proteinExistence type="predicted"/>
<sequence>MRCSQLLGTQLVLESPVISFYAFRTKFCKKRNIASSFLCVHNPYALKYAFVLANLCEERINVDIVIHKMLQHCYDIEVTGIH</sequence>
<evidence type="ECO:0000313" key="1">
    <source>
        <dbReference type="Proteomes" id="UP000036681"/>
    </source>
</evidence>
<dbReference type="Proteomes" id="UP000036681">
    <property type="component" value="Unplaced"/>
</dbReference>
<protein>
    <submittedName>
        <fullName evidence="2">Cyclin N-terminal domain-containing protein</fullName>
    </submittedName>
</protein>
<name>A0A0M3IH30_ASCLU</name>
<evidence type="ECO:0000313" key="2">
    <source>
        <dbReference type="WBParaSite" id="ALUE_0001766901-mRNA-1"/>
    </source>
</evidence>